<dbReference type="PANTHER" id="PTHR32002">
    <property type="entry name" value="PROTEIN NLP8"/>
    <property type="match status" value="1"/>
</dbReference>
<protein>
    <recommendedName>
        <fullName evidence="2">NLP1-9 GAF domain-containing protein</fullName>
    </recommendedName>
</protein>
<reference evidence="3 4" key="1">
    <citation type="submission" date="2024-11" db="EMBL/GenBank/DDBJ databases">
        <title>Chromosome-level genome assembly of Eucalyptus globulus Labill. provides insights into its genome evolution.</title>
        <authorList>
            <person name="Li X."/>
        </authorList>
    </citation>
    <scope>NUCLEOTIDE SEQUENCE [LARGE SCALE GENOMIC DNA]</scope>
    <source>
        <strain evidence="3">CL2024</strain>
        <tissue evidence="3">Fresh tender leaves</tissue>
    </source>
</reference>
<organism evidence="3 4">
    <name type="scientific">Eucalyptus globulus</name>
    <name type="common">Tasmanian blue gum</name>
    <dbReference type="NCBI Taxonomy" id="34317"/>
    <lineage>
        <taxon>Eukaryota</taxon>
        <taxon>Viridiplantae</taxon>
        <taxon>Streptophyta</taxon>
        <taxon>Embryophyta</taxon>
        <taxon>Tracheophyta</taxon>
        <taxon>Spermatophyta</taxon>
        <taxon>Magnoliopsida</taxon>
        <taxon>eudicotyledons</taxon>
        <taxon>Gunneridae</taxon>
        <taxon>Pentapetalae</taxon>
        <taxon>rosids</taxon>
        <taxon>malvids</taxon>
        <taxon>Myrtales</taxon>
        <taxon>Myrtaceae</taxon>
        <taxon>Myrtoideae</taxon>
        <taxon>Eucalypteae</taxon>
        <taxon>Eucalyptus</taxon>
    </lineage>
</organism>
<comment type="caution">
    <text evidence="3">The sequence shown here is derived from an EMBL/GenBank/DDBJ whole genome shotgun (WGS) entry which is preliminary data.</text>
</comment>
<dbReference type="Gene3D" id="1.10.3460.10">
    <property type="entry name" value="Chlorophyll a/b binding protein domain"/>
    <property type="match status" value="1"/>
</dbReference>
<feature type="domain" description="NLP1-9 GAF" evidence="2">
    <location>
        <begin position="338"/>
        <end position="370"/>
    </location>
</feature>
<dbReference type="EMBL" id="JBJKBG010000002">
    <property type="protein sequence ID" value="KAL3750541.1"/>
    <property type="molecule type" value="Genomic_DNA"/>
</dbReference>
<dbReference type="Pfam" id="PF22922">
    <property type="entry name" value="GAF_NLP"/>
    <property type="match status" value="2"/>
</dbReference>
<sequence>MPELEDNGPGRGGPTSPPPDDAAAAAPGESIMDLDLDVYSPWPMMDHQLHFAASPLFLSASNQPSSPLCAFSCRSEDKLAAAAAAAGVRLSDCSRFVAYHHKSETEAPTEDSDREKLSSPYLGLMAFENPDGYCIIKERMTQALRDFKESTEQLVLAQVWAPVKNGGRYVLTTSGQPFVLGPNTNGLHQYIIVSMMYLFSADGGNDGELGLPGRVFQQYKEYSRLDRALHYNVQGTLALPVFEPSGQSCIGVLELIMTSERINYAPMVDKVCKALEAVNLKSSEILDHPSTQLLNQICNEGRHNALAEILEIVTVTCETHKLPLAQTWVPFQHRSVLMPHMWGFREACVEHHLQEGQGVAGRAFLSHSHLVMLSVLGFFLQAYVTRGGLVENLAKHLNNPFKNNLLTTIPKTAERTPTL</sequence>
<feature type="region of interest" description="Disordered" evidence="1">
    <location>
        <begin position="1"/>
        <end position="26"/>
    </location>
</feature>
<gene>
    <name evidence="3" type="ORF">ACJRO7_011528</name>
</gene>
<dbReference type="SUPFAM" id="SSF103511">
    <property type="entry name" value="Chlorophyll a-b binding protein"/>
    <property type="match status" value="1"/>
</dbReference>
<accession>A0ABD3LFJ1</accession>
<dbReference type="PANTHER" id="PTHR32002:SF46">
    <property type="entry name" value="PROTEIN NLP2"/>
    <property type="match status" value="1"/>
</dbReference>
<evidence type="ECO:0000259" key="2">
    <source>
        <dbReference type="Pfam" id="PF22922"/>
    </source>
</evidence>
<feature type="domain" description="NLP1-9 GAF" evidence="2">
    <location>
        <begin position="296"/>
        <end position="334"/>
    </location>
</feature>
<dbReference type="Proteomes" id="UP001634007">
    <property type="component" value="Unassembled WGS sequence"/>
</dbReference>
<dbReference type="AlphaFoldDB" id="A0ABD3LFJ1"/>
<evidence type="ECO:0000256" key="1">
    <source>
        <dbReference type="SAM" id="MobiDB-lite"/>
    </source>
</evidence>
<keyword evidence="4" id="KW-1185">Reference proteome</keyword>
<proteinExistence type="predicted"/>
<dbReference type="InterPro" id="IPR055081">
    <property type="entry name" value="NLP1-9_GAF"/>
</dbReference>
<dbReference type="InterPro" id="IPR045012">
    <property type="entry name" value="NLP"/>
</dbReference>
<evidence type="ECO:0000313" key="3">
    <source>
        <dbReference type="EMBL" id="KAL3750541.1"/>
    </source>
</evidence>
<evidence type="ECO:0000313" key="4">
    <source>
        <dbReference type="Proteomes" id="UP001634007"/>
    </source>
</evidence>
<name>A0ABD3LFJ1_EUCGL</name>